<dbReference type="AlphaFoldDB" id="A0A2N7VRC7"/>
<keyword evidence="2" id="KW-0732">Signal</keyword>
<feature type="compositionally biased region" description="Basic and acidic residues" evidence="1">
    <location>
        <begin position="89"/>
        <end position="100"/>
    </location>
</feature>
<evidence type="ECO:0008006" key="5">
    <source>
        <dbReference type="Google" id="ProtNLM"/>
    </source>
</evidence>
<dbReference type="EMBL" id="PNYA01000010">
    <property type="protein sequence ID" value="PMS19695.1"/>
    <property type="molecule type" value="Genomic_DNA"/>
</dbReference>
<evidence type="ECO:0000313" key="3">
    <source>
        <dbReference type="EMBL" id="PMS19695.1"/>
    </source>
</evidence>
<sequence length="100" mass="10531">MRLISAALLGAAATLPWLAHATTTIPDPTDAAASVPAIMVPSAFDGYRPYQDGEGPTWQQLNRAVMEKPMMKGGMKHGAMSATPVDSGDEAHLTHEESGK</sequence>
<dbReference type="Proteomes" id="UP000235616">
    <property type="component" value="Unassembled WGS sequence"/>
</dbReference>
<feature type="signal peptide" evidence="2">
    <location>
        <begin position="1"/>
        <end position="21"/>
    </location>
</feature>
<dbReference type="RefSeq" id="WP_102645768.1">
    <property type="nucleotide sequence ID" value="NZ_PNYA01000010.1"/>
</dbReference>
<evidence type="ECO:0000256" key="1">
    <source>
        <dbReference type="SAM" id="MobiDB-lite"/>
    </source>
</evidence>
<evidence type="ECO:0000313" key="4">
    <source>
        <dbReference type="Proteomes" id="UP000235616"/>
    </source>
</evidence>
<gene>
    <name evidence="3" type="ORF">C0Z18_12695</name>
</gene>
<keyword evidence="4" id="KW-1185">Reference proteome</keyword>
<feature type="chain" id="PRO_5014879575" description="DUF4148 domain-containing protein" evidence="2">
    <location>
        <begin position="22"/>
        <end position="100"/>
    </location>
</feature>
<feature type="region of interest" description="Disordered" evidence="1">
    <location>
        <begin position="73"/>
        <end position="100"/>
    </location>
</feature>
<reference evidence="3 4" key="1">
    <citation type="submission" date="2018-01" db="EMBL/GenBank/DDBJ databases">
        <title>Whole genome analyses suggest that Burkholderia sensu lato contains two further novel genera in the rhizoxinica-symbiotica group Mycetohabitans gen. nov., and Trinickia gen. nov.: implications for the evolution of diazotrophy and nodulation in the Burkholderiaceae.</title>
        <authorList>
            <person name="Estrada-de los Santos P."/>
            <person name="Palmer M."/>
            <person name="Chavez-Ramirez B."/>
            <person name="Beukes C."/>
            <person name="Steenkamp E.T."/>
            <person name="Hirsch A.M."/>
            <person name="Manyaka P."/>
            <person name="Maluk M."/>
            <person name="Lafos M."/>
            <person name="Crook M."/>
            <person name="Gross E."/>
            <person name="Simon M.F."/>
            <person name="Bueno dos Reis Junior F."/>
            <person name="Poole P.S."/>
            <person name="Venter S.N."/>
            <person name="James E.K."/>
        </authorList>
    </citation>
    <scope>NUCLEOTIDE SEQUENCE [LARGE SCALE GENOMIC DNA]</scope>
    <source>
        <strain evidence="3 4">GIMN1.004</strain>
    </source>
</reference>
<protein>
    <recommendedName>
        <fullName evidence="5">DUF4148 domain-containing protein</fullName>
    </recommendedName>
</protein>
<proteinExistence type="predicted"/>
<comment type="caution">
    <text evidence="3">The sequence shown here is derived from an EMBL/GenBank/DDBJ whole genome shotgun (WGS) entry which is preliminary data.</text>
</comment>
<dbReference type="OrthoDB" id="9115143at2"/>
<name>A0A2N7VRC7_9BURK</name>
<evidence type="ECO:0000256" key="2">
    <source>
        <dbReference type="SAM" id="SignalP"/>
    </source>
</evidence>
<organism evidence="3 4">
    <name type="scientific">Trinickia dabaoshanensis</name>
    <dbReference type="NCBI Taxonomy" id="564714"/>
    <lineage>
        <taxon>Bacteria</taxon>
        <taxon>Pseudomonadati</taxon>
        <taxon>Pseudomonadota</taxon>
        <taxon>Betaproteobacteria</taxon>
        <taxon>Burkholderiales</taxon>
        <taxon>Burkholderiaceae</taxon>
        <taxon>Trinickia</taxon>
    </lineage>
</organism>
<accession>A0A2N7VRC7</accession>